<evidence type="ECO:0000313" key="5">
    <source>
        <dbReference type="Proteomes" id="UP000759131"/>
    </source>
</evidence>
<dbReference type="InterPro" id="IPR001254">
    <property type="entry name" value="Trypsin_dom"/>
</dbReference>
<evidence type="ECO:0000256" key="1">
    <source>
        <dbReference type="ARBA" id="ARBA00023157"/>
    </source>
</evidence>
<keyword evidence="1" id="KW-1015">Disulfide bond</keyword>
<dbReference type="SMART" id="SM00020">
    <property type="entry name" value="Tryp_SPc"/>
    <property type="match status" value="1"/>
</dbReference>
<evidence type="ECO:0000259" key="3">
    <source>
        <dbReference type="PROSITE" id="PS50240"/>
    </source>
</evidence>
<dbReference type="InterPro" id="IPR051487">
    <property type="entry name" value="Ser/Thr_Proteases_Immune/Dev"/>
</dbReference>
<dbReference type="EMBL" id="CAJPIZ010002039">
    <property type="protein sequence ID" value="CAG2104444.1"/>
    <property type="molecule type" value="Genomic_DNA"/>
</dbReference>
<dbReference type="EMBL" id="OC856614">
    <property type="protein sequence ID" value="CAD7624014.1"/>
    <property type="molecule type" value="Genomic_DNA"/>
</dbReference>
<dbReference type="GO" id="GO:0004252">
    <property type="term" value="F:serine-type endopeptidase activity"/>
    <property type="evidence" value="ECO:0007669"/>
    <property type="project" value="InterPro"/>
</dbReference>
<dbReference type="SUPFAM" id="SSF50494">
    <property type="entry name" value="Trypsin-like serine proteases"/>
    <property type="match status" value="2"/>
</dbReference>
<proteinExistence type="inferred from homology"/>
<dbReference type="PANTHER" id="PTHR24256">
    <property type="entry name" value="TRYPTASE-RELATED"/>
    <property type="match status" value="1"/>
</dbReference>
<name>A0A7R9KJB6_9ACAR</name>
<dbReference type="InterPro" id="IPR043504">
    <property type="entry name" value="Peptidase_S1_PA_chymotrypsin"/>
</dbReference>
<dbReference type="Gene3D" id="2.40.10.10">
    <property type="entry name" value="Trypsin-like serine proteases"/>
    <property type="match status" value="2"/>
</dbReference>
<dbReference type="InterPro" id="IPR001314">
    <property type="entry name" value="Peptidase_S1A"/>
</dbReference>
<evidence type="ECO:0000313" key="4">
    <source>
        <dbReference type="EMBL" id="CAD7624014.1"/>
    </source>
</evidence>
<dbReference type="Pfam" id="PF00089">
    <property type="entry name" value="Trypsin"/>
    <property type="match status" value="2"/>
</dbReference>
<dbReference type="InterPro" id="IPR033116">
    <property type="entry name" value="TRYPSIN_SER"/>
</dbReference>
<dbReference type="InterPro" id="IPR009003">
    <property type="entry name" value="Peptidase_S1_PA"/>
</dbReference>
<evidence type="ECO:0000256" key="2">
    <source>
        <dbReference type="ARBA" id="ARBA00024195"/>
    </source>
</evidence>
<dbReference type="PRINTS" id="PR00722">
    <property type="entry name" value="CHYMOTRYPSIN"/>
</dbReference>
<dbReference type="OrthoDB" id="6380398at2759"/>
<keyword evidence="5" id="KW-1185">Reference proteome</keyword>
<dbReference type="Proteomes" id="UP000759131">
    <property type="component" value="Unassembled WGS sequence"/>
</dbReference>
<dbReference type="PROSITE" id="PS50240">
    <property type="entry name" value="TRYPSIN_DOM"/>
    <property type="match status" value="2"/>
</dbReference>
<dbReference type="PROSITE" id="PS00135">
    <property type="entry name" value="TRYPSIN_SER"/>
    <property type="match status" value="1"/>
</dbReference>
<protein>
    <recommendedName>
        <fullName evidence="3">Peptidase S1 domain-containing protein</fullName>
    </recommendedName>
</protein>
<sequence>MGGRGRAAERWILYPSIQTRKELDIALIKLKHPLDLRPVLPPGSSGQPQRPNLASACLPGPGVDDINYGAYALIAGYGRTGAQPLVYARLRIGWMRVSDRPNNGHCHMIRAGRPHHTLPANCHGDSGGPLIQYTRSGRAVLIGVIEVLSTNGVVHSSGDLVIGNYPNITGGECGIGGPIRPTTDQCFTYHKSNDILSNIMNGREAVKGELPWIAYLVINGVDQTGTRVSNTTEVIVHVGEIDEEQLSTSGWAAERWINYPSKNLVHQLDIALIKLQHPLDLSPVATRSSGEPVRPNVAAACLPGLDMDDINYGAYALIAGYGMTGPVQQMWDRLHIGWMRVRVRQYNSHCHVIYTARPNHTLPTVCHGDSGGPLVQYTRSGRAVLIGVTQSFLGVVCETTTEGVFIRVSSFMWWIQNTIMANDRSQPPTCFSNIQPL</sequence>
<accession>A0A7R9KJB6</accession>
<dbReference type="AlphaFoldDB" id="A0A7R9KJB6"/>
<feature type="domain" description="Peptidase S1" evidence="3">
    <location>
        <begin position="1"/>
        <end position="184"/>
    </location>
</feature>
<comment type="similarity">
    <text evidence="2">Belongs to the peptidase S1 family. CLIP subfamily.</text>
</comment>
<reference evidence="4" key="1">
    <citation type="submission" date="2020-11" db="EMBL/GenBank/DDBJ databases">
        <authorList>
            <person name="Tran Van P."/>
        </authorList>
    </citation>
    <scope>NUCLEOTIDE SEQUENCE</scope>
</reference>
<dbReference type="GO" id="GO:0006508">
    <property type="term" value="P:proteolysis"/>
    <property type="evidence" value="ECO:0007669"/>
    <property type="project" value="InterPro"/>
</dbReference>
<gene>
    <name evidence="4" type="ORF">OSB1V03_LOCUS4461</name>
</gene>
<feature type="domain" description="Peptidase S1" evidence="3">
    <location>
        <begin position="199"/>
        <end position="420"/>
    </location>
</feature>
<organism evidence="4">
    <name type="scientific">Medioppia subpectinata</name>
    <dbReference type="NCBI Taxonomy" id="1979941"/>
    <lineage>
        <taxon>Eukaryota</taxon>
        <taxon>Metazoa</taxon>
        <taxon>Ecdysozoa</taxon>
        <taxon>Arthropoda</taxon>
        <taxon>Chelicerata</taxon>
        <taxon>Arachnida</taxon>
        <taxon>Acari</taxon>
        <taxon>Acariformes</taxon>
        <taxon>Sarcoptiformes</taxon>
        <taxon>Oribatida</taxon>
        <taxon>Brachypylina</taxon>
        <taxon>Oppioidea</taxon>
        <taxon>Oppiidae</taxon>
        <taxon>Medioppia</taxon>
    </lineage>
</organism>